<dbReference type="Pfam" id="PF17914">
    <property type="entry name" value="HopA1"/>
    <property type="match status" value="1"/>
</dbReference>
<accession>A0A7X0III5</accession>
<proteinExistence type="predicted"/>
<evidence type="ECO:0000313" key="1">
    <source>
        <dbReference type="EMBL" id="MBB6474643.1"/>
    </source>
</evidence>
<dbReference type="InterPro" id="IPR040871">
    <property type="entry name" value="HopA1"/>
</dbReference>
<organism evidence="1 2">
    <name type="scientific">Sphaerisporangium rubeum</name>
    <dbReference type="NCBI Taxonomy" id="321317"/>
    <lineage>
        <taxon>Bacteria</taxon>
        <taxon>Bacillati</taxon>
        <taxon>Actinomycetota</taxon>
        <taxon>Actinomycetes</taxon>
        <taxon>Streptosporangiales</taxon>
        <taxon>Streptosporangiaceae</taxon>
        <taxon>Sphaerisporangium</taxon>
    </lineage>
</organism>
<dbReference type="RefSeq" id="WP_184983333.1">
    <property type="nucleotide sequence ID" value="NZ_BAAALO010000097.1"/>
</dbReference>
<evidence type="ECO:0000313" key="2">
    <source>
        <dbReference type="Proteomes" id="UP000555564"/>
    </source>
</evidence>
<comment type="caution">
    <text evidence="1">The sequence shown here is derived from an EMBL/GenBank/DDBJ whole genome shotgun (WGS) entry which is preliminary data.</text>
</comment>
<name>A0A7X0III5_9ACTN</name>
<sequence>MNWLDDVLAFLHGNQEDGDPAGLLYTRWYAGSAPIDQPPGFPASLVSVLRSADARAEEWEEGWLAVQVGPNGQVVARRDREVRLVFRGDYVVTGRPGLLARQGDPLMVSGRRDIVSPAGDWWYTSGGGWRVDRPPATLVRLYWNITFGHLPELTGRLTGLLGRIRRPWMLKCAADPPAHTRADVTVLYLDPEVAHDLAGPLRDMALDLPVRDSAPRLTLPVAPGLAAAWDPRGGESFGEHRCRLIAAPPHSKAGIVDRFTAAGISVDRPYAHKDDPVLPWEN</sequence>
<protein>
    <submittedName>
        <fullName evidence="1">Uncharacterized protein</fullName>
    </submittedName>
</protein>
<reference evidence="1 2" key="1">
    <citation type="submission" date="2020-08" db="EMBL/GenBank/DDBJ databases">
        <title>Sequencing the genomes of 1000 actinobacteria strains.</title>
        <authorList>
            <person name="Klenk H.-P."/>
        </authorList>
    </citation>
    <scope>NUCLEOTIDE SEQUENCE [LARGE SCALE GENOMIC DNA]</scope>
    <source>
        <strain evidence="1 2">DSM 44936</strain>
    </source>
</reference>
<dbReference type="Proteomes" id="UP000555564">
    <property type="component" value="Unassembled WGS sequence"/>
</dbReference>
<dbReference type="EMBL" id="JACHIU010000001">
    <property type="protein sequence ID" value="MBB6474643.1"/>
    <property type="molecule type" value="Genomic_DNA"/>
</dbReference>
<keyword evidence="2" id="KW-1185">Reference proteome</keyword>
<dbReference type="AlphaFoldDB" id="A0A7X0III5"/>
<gene>
    <name evidence="1" type="ORF">BJ992_004074</name>
</gene>